<name>A0A0L7RAD5_9HYME</name>
<dbReference type="AlphaFoldDB" id="A0A0L7RAD5"/>
<dbReference type="EMBL" id="KQ414619">
    <property type="protein sequence ID" value="KOC67716.1"/>
    <property type="molecule type" value="Genomic_DNA"/>
</dbReference>
<dbReference type="Proteomes" id="UP000053825">
    <property type="component" value="Unassembled WGS sequence"/>
</dbReference>
<keyword evidence="2" id="KW-1185">Reference proteome</keyword>
<evidence type="ECO:0000313" key="1">
    <source>
        <dbReference type="EMBL" id="KOC67716.1"/>
    </source>
</evidence>
<gene>
    <name evidence="1" type="ORF">WH47_11117</name>
</gene>
<reference evidence="1 2" key="1">
    <citation type="submission" date="2015-07" db="EMBL/GenBank/DDBJ databases">
        <title>The genome of Habropoda laboriosa.</title>
        <authorList>
            <person name="Pan H."/>
            <person name="Kapheim K."/>
        </authorList>
    </citation>
    <scope>NUCLEOTIDE SEQUENCE [LARGE SCALE GENOMIC DNA]</scope>
    <source>
        <strain evidence="1">0110345459</strain>
    </source>
</reference>
<proteinExistence type="predicted"/>
<accession>A0A0L7RAD5</accession>
<sequence length="84" mass="9753">MYVYIECFKCEFKICEIYKSRINHKLILQRGTPNKIQYTYICTVTSAMFSSTTNNTQHSYGHKIGSGELCAPIYQYNTLSKSHI</sequence>
<evidence type="ECO:0000313" key="2">
    <source>
        <dbReference type="Proteomes" id="UP000053825"/>
    </source>
</evidence>
<organism evidence="1 2">
    <name type="scientific">Habropoda laboriosa</name>
    <dbReference type="NCBI Taxonomy" id="597456"/>
    <lineage>
        <taxon>Eukaryota</taxon>
        <taxon>Metazoa</taxon>
        <taxon>Ecdysozoa</taxon>
        <taxon>Arthropoda</taxon>
        <taxon>Hexapoda</taxon>
        <taxon>Insecta</taxon>
        <taxon>Pterygota</taxon>
        <taxon>Neoptera</taxon>
        <taxon>Endopterygota</taxon>
        <taxon>Hymenoptera</taxon>
        <taxon>Apocrita</taxon>
        <taxon>Aculeata</taxon>
        <taxon>Apoidea</taxon>
        <taxon>Anthophila</taxon>
        <taxon>Apidae</taxon>
        <taxon>Habropoda</taxon>
    </lineage>
</organism>
<protein>
    <submittedName>
        <fullName evidence="1">Uncharacterized protein</fullName>
    </submittedName>
</protein>